<dbReference type="InterPro" id="IPR036910">
    <property type="entry name" value="HMG_box_dom_sf"/>
</dbReference>
<feature type="compositionally biased region" description="Acidic residues" evidence="1">
    <location>
        <begin position="116"/>
        <end position="126"/>
    </location>
</feature>
<protein>
    <recommendedName>
        <fullName evidence="2">SprT-like domain-containing protein</fullName>
    </recommendedName>
</protein>
<sequence>MARLADFCPSSDDDLPDLKTLLRKPSTRATRGANPITNTEAKSLAPKPTSKSGTRRVRRLGESVQATANPLFQRWSSEEPGSSQGNGEAKPRESRRRAKQAPERKPSNSPSSNSESENEEHDEDDEPRLRMRGSQKRRPHIINDSDDDTDQISGSDQETLLTRVRHLQRTRSGTITEQHLDTKPQVSKAAKEERSKASRIAKDLDSGSETETLRDDAEAEDPSIYQTAEEESSEFSHNSDIDPDADDSPFQPQRNLATKSVTGKVQRPSKTKNTALLIKNIPPLGPTPIRQRKASTERKKESISSGQETTKKVPRSRTTSQEYKKDGRSKISATKSTASDLADSLSKLRLQLQDFSDEESKTSKPDQFTTPPSTPPRTSKIKGLTSPTKQNQIPKTPHGPGMDAFWSQDLVNDWNDQYSPRKLILPPVVKSPSKSSPKKAPKAETKKAFGARKHALAESFLAELDQDITQGRIAELAESTGGVKLVWTKTLNTTAGRASWRRETIRTRQADGTQVSVEYKHHASIELAEKVIDDENRLLNVLAHEFCHLANFMVSGVTNNPHGKEFKVWAARCSRIYADRDIEVTTKHSYDIDFKYVWTCEACTTEFKRHSKSIDPQRHRCGSCKGMLRQTKPVPRGGGKTSRYQEFVREQMAVVREENPGSPQKDAMKLIAAKWAKQEGSGKTGKGSKTAVDTMVEKMVDLTLTEDV</sequence>
<reference evidence="3" key="1">
    <citation type="submission" date="2020-03" db="EMBL/GenBank/DDBJ databases">
        <title>Draft Genome Sequence of Cylindrodendrum hubeiense.</title>
        <authorList>
            <person name="Buettner E."/>
            <person name="Kellner H."/>
        </authorList>
    </citation>
    <scope>NUCLEOTIDE SEQUENCE</scope>
    <source>
        <strain evidence="3">IHI 201604</strain>
    </source>
</reference>
<feature type="compositionally biased region" description="Basic and acidic residues" evidence="1">
    <location>
        <begin position="189"/>
        <end position="216"/>
    </location>
</feature>
<dbReference type="CDD" id="cd00084">
    <property type="entry name" value="HMG-box_SF"/>
    <property type="match status" value="1"/>
</dbReference>
<dbReference type="GO" id="GO:0006950">
    <property type="term" value="P:response to stress"/>
    <property type="evidence" value="ECO:0007669"/>
    <property type="project" value="UniProtKB-ARBA"/>
</dbReference>
<gene>
    <name evidence="3" type="ORF">G7Z17_g5952</name>
</gene>
<dbReference type="PANTHER" id="PTHR23099">
    <property type="entry name" value="TRANSCRIPTIONAL REGULATOR"/>
    <property type="match status" value="1"/>
</dbReference>
<dbReference type="SUPFAM" id="SSF47095">
    <property type="entry name" value="HMG-box"/>
    <property type="match status" value="1"/>
</dbReference>
<feature type="compositionally biased region" description="Polar residues" evidence="1">
    <location>
        <begin position="385"/>
        <end position="394"/>
    </location>
</feature>
<feature type="compositionally biased region" description="Basic residues" evidence="1">
    <location>
        <begin position="130"/>
        <end position="140"/>
    </location>
</feature>
<comment type="caution">
    <text evidence="3">The sequence shown here is derived from an EMBL/GenBank/DDBJ whole genome shotgun (WGS) entry which is preliminary data.</text>
</comment>
<accession>A0A9P5HB55</accession>
<dbReference type="Pfam" id="PF17283">
    <property type="entry name" value="Zn_ribbon_SprT"/>
    <property type="match status" value="1"/>
</dbReference>
<dbReference type="Proteomes" id="UP000722485">
    <property type="component" value="Unassembled WGS sequence"/>
</dbReference>
<keyword evidence="4" id="KW-1185">Reference proteome</keyword>
<dbReference type="EMBL" id="JAANBB010000106">
    <property type="protein sequence ID" value="KAF7550108.1"/>
    <property type="molecule type" value="Genomic_DNA"/>
</dbReference>
<feature type="compositionally biased region" description="Polar residues" evidence="1">
    <location>
        <begin position="250"/>
        <end position="263"/>
    </location>
</feature>
<feature type="region of interest" description="Disordered" evidence="1">
    <location>
        <begin position="1"/>
        <end position="401"/>
    </location>
</feature>
<proteinExistence type="predicted"/>
<dbReference type="AlphaFoldDB" id="A0A9P5HB55"/>
<dbReference type="GO" id="GO:0005634">
    <property type="term" value="C:nucleus"/>
    <property type="evidence" value="ECO:0007669"/>
    <property type="project" value="TreeGrafter"/>
</dbReference>
<dbReference type="InterPro" id="IPR035240">
    <property type="entry name" value="SprT_Zn_ribbon"/>
</dbReference>
<evidence type="ECO:0000259" key="2">
    <source>
        <dbReference type="SMART" id="SM00731"/>
    </source>
</evidence>
<evidence type="ECO:0000313" key="4">
    <source>
        <dbReference type="Proteomes" id="UP000722485"/>
    </source>
</evidence>
<dbReference type="SMART" id="SM00731">
    <property type="entry name" value="SprT"/>
    <property type="match status" value="1"/>
</dbReference>
<dbReference type="PANTHER" id="PTHR23099:SF0">
    <property type="entry name" value="GERM CELL NUCLEAR ACIDIC PROTEIN"/>
    <property type="match status" value="1"/>
</dbReference>
<feature type="domain" description="SprT-like" evidence="2">
    <location>
        <begin position="462"/>
        <end position="631"/>
    </location>
</feature>
<organism evidence="3 4">
    <name type="scientific">Cylindrodendrum hubeiense</name>
    <dbReference type="NCBI Taxonomy" id="595255"/>
    <lineage>
        <taxon>Eukaryota</taxon>
        <taxon>Fungi</taxon>
        <taxon>Dikarya</taxon>
        <taxon>Ascomycota</taxon>
        <taxon>Pezizomycotina</taxon>
        <taxon>Sordariomycetes</taxon>
        <taxon>Hypocreomycetidae</taxon>
        <taxon>Hypocreales</taxon>
        <taxon>Nectriaceae</taxon>
        <taxon>Cylindrodendrum</taxon>
    </lineage>
</organism>
<evidence type="ECO:0000256" key="1">
    <source>
        <dbReference type="SAM" id="MobiDB-lite"/>
    </source>
</evidence>
<dbReference type="InterPro" id="IPR006640">
    <property type="entry name" value="SprT-like_domain"/>
</dbReference>
<evidence type="ECO:0000313" key="3">
    <source>
        <dbReference type="EMBL" id="KAF7550108.1"/>
    </source>
</evidence>
<dbReference type="OrthoDB" id="20772at2759"/>
<name>A0A9P5HB55_9HYPO</name>
<dbReference type="Pfam" id="PF10263">
    <property type="entry name" value="SprT-like"/>
    <property type="match status" value="1"/>
</dbReference>
<feature type="compositionally biased region" description="Polar residues" evidence="1">
    <location>
        <begin position="151"/>
        <end position="160"/>
    </location>
</feature>